<evidence type="ECO:0000313" key="16">
    <source>
        <dbReference type="RefSeq" id="XP_015886134.2"/>
    </source>
</evidence>
<dbReference type="PROSITE" id="PS50089">
    <property type="entry name" value="ZF_RING_2"/>
    <property type="match status" value="1"/>
</dbReference>
<evidence type="ECO:0000256" key="5">
    <source>
        <dbReference type="ARBA" id="ARBA00022771"/>
    </source>
</evidence>
<evidence type="ECO:0000259" key="14">
    <source>
        <dbReference type="PROSITE" id="PS50089"/>
    </source>
</evidence>
<evidence type="ECO:0000256" key="12">
    <source>
        <dbReference type="PROSITE-ProRule" id="PRU00175"/>
    </source>
</evidence>
<dbReference type="InterPro" id="IPR038896">
    <property type="entry name" value="RNF170"/>
</dbReference>
<evidence type="ECO:0000313" key="15">
    <source>
        <dbReference type="Proteomes" id="UP001652623"/>
    </source>
</evidence>
<keyword evidence="5 12" id="KW-0863">Zinc-finger</keyword>
<dbReference type="GO" id="GO:0061630">
    <property type="term" value="F:ubiquitin protein ligase activity"/>
    <property type="evidence" value="ECO:0007669"/>
    <property type="project" value="InterPro"/>
</dbReference>
<evidence type="ECO:0000256" key="2">
    <source>
        <dbReference type="ARBA" id="ARBA00014068"/>
    </source>
</evidence>
<dbReference type="SMART" id="SM00184">
    <property type="entry name" value="RING"/>
    <property type="match status" value="1"/>
</dbReference>
<dbReference type="RefSeq" id="XP_048331164.1">
    <property type="nucleotide sequence ID" value="XM_048475207.2"/>
</dbReference>
<feature type="transmembrane region" description="Helical" evidence="13">
    <location>
        <begin position="128"/>
        <end position="145"/>
    </location>
</feature>
<keyword evidence="4" id="KW-0479">Metal-binding</keyword>
<dbReference type="SUPFAM" id="SSF57850">
    <property type="entry name" value="RING/U-box"/>
    <property type="match status" value="1"/>
</dbReference>
<dbReference type="GO" id="GO:0008270">
    <property type="term" value="F:zinc ion binding"/>
    <property type="evidence" value="ECO:0007669"/>
    <property type="project" value="UniProtKB-KW"/>
</dbReference>
<comment type="subcellular location">
    <subcellularLocation>
        <location evidence="1">Endoplasmic reticulum membrane</location>
        <topology evidence="1">Multi-pass membrane protein</topology>
    </subcellularLocation>
</comment>
<proteinExistence type="predicted"/>
<dbReference type="PANTHER" id="PTHR22894:SF5">
    <property type="entry name" value="RING-TYPE DOMAIN-CONTAINING PROTEIN"/>
    <property type="match status" value="1"/>
</dbReference>
<keyword evidence="9 13" id="KW-0472">Membrane</keyword>
<dbReference type="Pfam" id="PF13445">
    <property type="entry name" value="zf-RING_UBOX"/>
    <property type="match status" value="1"/>
</dbReference>
<evidence type="ECO:0000313" key="17">
    <source>
        <dbReference type="RefSeq" id="XP_048331164.1"/>
    </source>
</evidence>
<evidence type="ECO:0000256" key="13">
    <source>
        <dbReference type="SAM" id="Phobius"/>
    </source>
</evidence>
<dbReference type="PROSITE" id="PS00518">
    <property type="entry name" value="ZF_RING_1"/>
    <property type="match status" value="1"/>
</dbReference>
<feature type="domain" description="RING-type" evidence="14">
    <location>
        <begin position="12"/>
        <end position="55"/>
    </location>
</feature>
<reference evidence="16 17" key="1">
    <citation type="submission" date="2025-05" db="UniProtKB">
        <authorList>
            <consortium name="RefSeq"/>
        </authorList>
    </citation>
    <scope>IDENTIFICATION</scope>
    <source>
        <tissue evidence="16 17">Seedling</tissue>
    </source>
</reference>
<evidence type="ECO:0000256" key="11">
    <source>
        <dbReference type="ARBA" id="ARBA00031107"/>
    </source>
</evidence>
<dbReference type="FunCoup" id="A0A6P4AK06">
    <property type="interactions" value="1489"/>
</dbReference>
<dbReference type="InterPro" id="IPR001841">
    <property type="entry name" value="Znf_RING"/>
</dbReference>
<keyword evidence="7" id="KW-0862">Zinc</keyword>
<gene>
    <name evidence="16 17" type="primary">LOC107421416</name>
</gene>
<dbReference type="InterPro" id="IPR017907">
    <property type="entry name" value="Znf_RING_CS"/>
</dbReference>
<protein>
    <recommendedName>
        <fullName evidence="2">E3 ubiquitin-protein ligase RNF170</fullName>
    </recommendedName>
    <alternativeName>
        <fullName evidence="11">RING finger protein 170</fullName>
    </alternativeName>
    <alternativeName>
        <fullName evidence="10">RING-type E3 ubiquitin transferase RNF170</fullName>
    </alternativeName>
</protein>
<accession>A0A6P4AK06</accession>
<evidence type="ECO:0000256" key="6">
    <source>
        <dbReference type="ARBA" id="ARBA00022824"/>
    </source>
</evidence>
<dbReference type="InterPro" id="IPR027370">
    <property type="entry name" value="Znf-RING_euk"/>
</dbReference>
<organism evidence="15 16">
    <name type="scientific">Ziziphus jujuba</name>
    <name type="common">Chinese jujube</name>
    <name type="synonym">Ziziphus sativa</name>
    <dbReference type="NCBI Taxonomy" id="326968"/>
    <lineage>
        <taxon>Eukaryota</taxon>
        <taxon>Viridiplantae</taxon>
        <taxon>Streptophyta</taxon>
        <taxon>Embryophyta</taxon>
        <taxon>Tracheophyta</taxon>
        <taxon>Spermatophyta</taxon>
        <taxon>Magnoliopsida</taxon>
        <taxon>eudicotyledons</taxon>
        <taxon>Gunneridae</taxon>
        <taxon>Pentapetalae</taxon>
        <taxon>rosids</taxon>
        <taxon>fabids</taxon>
        <taxon>Rosales</taxon>
        <taxon>Rhamnaceae</taxon>
        <taxon>Paliureae</taxon>
        <taxon>Ziziphus</taxon>
    </lineage>
</organism>
<keyword evidence="3 13" id="KW-0812">Transmembrane</keyword>
<evidence type="ECO:0000256" key="4">
    <source>
        <dbReference type="ARBA" id="ARBA00022723"/>
    </source>
</evidence>
<dbReference type="InParanoid" id="A0A6P4AK06"/>
<name>A0A6P4AK06_ZIZJJ</name>
<evidence type="ECO:0000256" key="8">
    <source>
        <dbReference type="ARBA" id="ARBA00022989"/>
    </source>
</evidence>
<dbReference type="InterPro" id="IPR013083">
    <property type="entry name" value="Znf_RING/FYVE/PHD"/>
</dbReference>
<evidence type="ECO:0000256" key="9">
    <source>
        <dbReference type="ARBA" id="ARBA00023136"/>
    </source>
</evidence>
<dbReference type="InterPro" id="IPR010652">
    <property type="entry name" value="DUF1232"/>
</dbReference>
<keyword evidence="15" id="KW-1185">Reference proteome</keyword>
<feature type="transmembrane region" description="Helical" evidence="13">
    <location>
        <begin position="151"/>
        <end position="176"/>
    </location>
</feature>
<dbReference type="Gene3D" id="3.30.40.10">
    <property type="entry name" value="Zinc/RING finger domain, C3HC4 (zinc finger)"/>
    <property type="match status" value="1"/>
</dbReference>
<dbReference type="PANTHER" id="PTHR22894">
    <property type="entry name" value="RING-TYPE DOMAIN-CONTAINING PROTEIN"/>
    <property type="match status" value="1"/>
</dbReference>
<evidence type="ECO:0000256" key="7">
    <source>
        <dbReference type="ARBA" id="ARBA00022833"/>
    </source>
</evidence>
<dbReference type="Pfam" id="PF06803">
    <property type="entry name" value="DUF1232"/>
    <property type="match status" value="1"/>
</dbReference>
<dbReference type="GO" id="GO:0005789">
    <property type="term" value="C:endoplasmic reticulum membrane"/>
    <property type="evidence" value="ECO:0007669"/>
    <property type="project" value="UniProtKB-SubCell"/>
</dbReference>
<evidence type="ECO:0000256" key="3">
    <source>
        <dbReference type="ARBA" id="ARBA00022692"/>
    </source>
</evidence>
<sequence length="190" mass="21714">MGTDGPPENDCCTVCHDDFNVPCQANCSHWFCGNCIMLVWQHGSALQPCKCPLCRRQITLLVPSETSVRQRDNHDVAEVLRKIETYNRMFSGHSCSIIQRMQDLPFLLRRLWRELLDPRRSLPLFIRARVYIATALSLVYVLSPVDIIPEGILGIVGLLDDFLIVLIFFFHIAAIYRSVLHYRHGGSSQT</sequence>
<dbReference type="GeneID" id="107421416"/>
<evidence type="ECO:0000256" key="10">
    <source>
        <dbReference type="ARBA" id="ARBA00030110"/>
    </source>
</evidence>
<keyword evidence="8 13" id="KW-1133">Transmembrane helix</keyword>
<keyword evidence="6" id="KW-0256">Endoplasmic reticulum</keyword>
<dbReference type="Proteomes" id="UP001652623">
    <property type="component" value="Chromosome 5"/>
</dbReference>
<dbReference type="KEGG" id="zju:107421416"/>
<evidence type="ECO:0000256" key="1">
    <source>
        <dbReference type="ARBA" id="ARBA00004477"/>
    </source>
</evidence>
<dbReference type="RefSeq" id="XP_015886134.2">
    <property type="nucleotide sequence ID" value="XM_016030648.3"/>
</dbReference>
<dbReference type="CDD" id="cd16539">
    <property type="entry name" value="RING-HC_RNF113A_B"/>
    <property type="match status" value="1"/>
</dbReference>